<dbReference type="SUPFAM" id="SSF52743">
    <property type="entry name" value="Subtilisin-like"/>
    <property type="match status" value="1"/>
</dbReference>
<proteinExistence type="inferred from homology"/>
<comment type="caution">
    <text evidence="5">Lacks conserved residue(s) required for the propagation of feature annotation.</text>
</comment>
<feature type="region of interest" description="Disordered" evidence="6">
    <location>
        <begin position="1"/>
        <end position="21"/>
    </location>
</feature>
<organism evidence="8 9">
    <name type="scientific">Spirosoma sordidisoli</name>
    <dbReference type="NCBI Taxonomy" id="2502893"/>
    <lineage>
        <taxon>Bacteria</taxon>
        <taxon>Pseudomonadati</taxon>
        <taxon>Bacteroidota</taxon>
        <taxon>Cytophagia</taxon>
        <taxon>Cytophagales</taxon>
        <taxon>Cytophagaceae</taxon>
        <taxon>Spirosoma</taxon>
    </lineage>
</organism>
<dbReference type="AlphaFoldDB" id="A0A4Q2UKF5"/>
<dbReference type="GO" id="GO:0004252">
    <property type="term" value="F:serine-type endopeptidase activity"/>
    <property type="evidence" value="ECO:0007669"/>
    <property type="project" value="InterPro"/>
</dbReference>
<evidence type="ECO:0000256" key="5">
    <source>
        <dbReference type="PROSITE-ProRule" id="PRU01240"/>
    </source>
</evidence>
<keyword evidence="9" id="KW-1185">Reference proteome</keyword>
<dbReference type="PANTHER" id="PTHR43806:SF11">
    <property type="entry name" value="CEREVISIN-RELATED"/>
    <property type="match status" value="1"/>
</dbReference>
<dbReference type="CDD" id="cd04843">
    <property type="entry name" value="Peptidases_S8_11"/>
    <property type="match status" value="1"/>
</dbReference>
<keyword evidence="3" id="KW-0378">Hydrolase</keyword>
<feature type="domain" description="Peptidase S8/S53" evidence="7">
    <location>
        <begin position="211"/>
        <end position="461"/>
    </location>
</feature>
<evidence type="ECO:0000256" key="6">
    <source>
        <dbReference type="SAM" id="MobiDB-lite"/>
    </source>
</evidence>
<dbReference type="GO" id="GO:0006508">
    <property type="term" value="P:proteolysis"/>
    <property type="evidence" value="ECO:0007669"/>
    <property type="project" value="UniProtKB-KW"/>
</dbReference>
<dbReference type="PANTHER" id="PTHR43806">
    <property type="entry name" value="PEPTIDASE S8"/>
    <property type="match status" value="1"/>
</dbReference>
<dbReference type="PROSITE" id="PS51892">
    <property type="entry name" value="SUBTILASE"/>
    <property type="match status" value="1"/>
</dbReference>
<name>A0A4Q2UKF5_9BACT</name>
<feature type="compositionally biased region" description="Pro residues" evidence="6">
    <location>
        <begin position="7"/>
        <end position="16"/>
    </location>
</feature>
<sequence length="578" mass="61396">MAKRSAPPSPSAPPAGNPVNADTGQVVVVFRTDSVPQPEAGTQAVVLADEGQSGALTSLLAAEGISLRPMFELSRSAPQPATNGLAETDELPNLSIYYVADVPKDRAEAVAESLRSLATVDGAYVQPEAALPFVITPTTSPADAAPPVTPNFTARQDYLRAAPTGIDADFAWTIPGGRGAGVQVIDIEGGWNFTHEDLIQNSGGLLSGVQRADWRDHGTAVLGEIGGDVNTLGITGISPEANTRAVSVYRNAAMAYNLPEALRQAADSLRPGDIILIEQQYGHPTRGWTTVEWWPAEFDAIRYAVARGVIVVEAAGNGGNNLDDAIYNTPLAGFPAGWRNPFNRANRDSGAVVVGAGNPPAGTHGRSGQPGEPYVDRARCGFSNFGAMVDVQGWGYEVTTTGYGDLQGGSENTFYTDQFSGTSSASPIVVGALASLQGILRTRGRIPLSPARAREVLRATGSPQQGATGRPATQRIGNRPNLRQLIPLVLQTNFWTGVQFTGTVGANATQRWFTFNWPAHWHVVWTVVPTSPRPGAPQTRLKVQVERSSDAFVTYWLNVTNLTNQPVTIEGRFAVLGW</sequence>
<evidence type="ECO:0000256" key="3">
    <source>
        <dbReference type="ARBA" id="ARBA00022801"/>
    </source>
</evidence>
<reference evidence="8 9" key="1">
    <citation type="submission" date="2019-01" db="EMBL/GenBank/DDBJ databases">
        <title>Spirosoma flava sp. nov., a propanil-degrading bacterium isolated from herbicide-contaminated soil.</title>
        <authorList>
            <person name="Zhang L."/>
            <person name="Jiang J.-D."/>
        </authorList>
    </citation>
    <scope>NUCLEOTIDE SEQUENCE [LARGE SCALE GENOMIC DNA]</scope>
    <source>
        <strain evidence="8 9">TY50</strain>
    </source>
</reference>
<comment type="caution">
    <text evidence="8">The sequence shown here is derived from an EMBL/GenBank/DDBJ whole genome shotgun (WGS) entry which is preliminary data.</text>
</comment>
<dbReference type="Pfam" id="PF00082">
    <property type="entry name" value="Peptidase_S8"/>
    <property type="match status" value="1"/>
</dbReference>
<evidence type="ECO:0000313" key="8">
    <source>
        <dbReference type="EMBL" id="RYC68101.1"/>
    </source>
</evidence>
<dbReference type="PROSITE" id="PS00138">
    <property type="entry name" value="SUBTILASE_SER"/>
    <property type="match status" value="1"/>
</dbReference>
<dbReference type="InterPro" id="IPR015500">
    <property type="entry name" value="Peptidase_S8_subtilisin-rel"/>
</dbReference>
<evidence type="ECO:0000256" key="1">
    <source>
        <dbReference type="ARBA" id="ARBA00011073"/>
    </source>
</evidence>
<dbReference type="RefSeq" id="WP_129604009.1">
    <property type="nucleotide sequence ID" value="NZ_SBLB01000006.1"/>
</dbReference>
<dbReference type="EMBL" id="SBLB01000006">
    <property type="protein sequence ID" value="RYC68101.1"/>
    <property type="molecule type" value="Genomic_DNA"/>
</dbReference>
<dbReference type="InterPro" id="IPR023828">
    <property type="entry name" value="Peptidase_S8_Ser-AS"/>
</dbReference>
<dbReference type="InterPro" id="IPR034073">
    <property type="entry name" value="Subtilisin_DY-like_dom"/>
</dbReference>
<dbReference type="InterPro" id="IPR036852">
    <property type="entry name" value="Peptidase_S8/S53_dom_sf"/>
</dbReference>
<protein>
    <submittedName>
        <fullName evidence="8">Serine protease</fullName>
    </submittedName>
</protein>
<gene>
    <name evidence="8" type="ORF">EQG79_21855</name>
</gene>
<dbReference type="PRINTS" id="PR00723">
    <property type="entry name" value="SUBTILISIN"/>
</dbReference>
<dbReference type="Gene3D" id="3.40.50.200">
    <property type="entry name" value="Peptidase S8/S53 domain"/>
    <property type="match status" value="1"/>
</dbReference>
<comment type="similarity">
    <text evidence="1 5">Belongs to the peptidase S8 family.</text>
</comment>
<dbReference type="InterPro" id="IPR050131">
    <property type="entry name" value="Peptidase_S8_subtilisin-like"/>
</dbReference>
<accession>A0A4Q2UKF5</accession>
<evidence type="ECO:0000256" key="2">
    <source>
        <dbReference type="ARBA" id="ARBA00022670"/>
    </source>
</evidence>
<dbReference type="InterPro" id="IPR000209">
    <property type="entry name" value="Peptidase_S8/S53_dom"/>
</dbReference>
<evidence type="ECO:0000259" key="7">
    <source>
        <dbReference type="Pfam" id="PF00082"/>
    </source>
</evidence>
<evidence type="ECO:0000313" key="9">
    <source>
        <dbReference type="Proteomes" id="UP000290407"/>
    </source>
</evidence>
<keyword evidence="4" id="KW-0720">Serine protease</keyword>
<keyword evidence="2 8" id="KW-0645">Protease</keyword>
<evidence type="ECO:0000256" key="4">
    <source>
        <dbReference type="ARBA" id="ARBA00022825"/>
    </source>
</evidence>
<dbReference type="Proteomes" id="UP000290407">
    <property type="component" value="Unassembled WGS sequence"/>
</dbReference>